<dbReference type="PANTHER" id="PTHR15299">
    <property type="entry name" value="HERV-H LTR-ASSOCIATING PROTEIN 1"/>
    <property type="match status" value="1"/>
</dbReference>
<dbReference type="PANTHER" id="PTHR15299:SF3">
    <property type="entry name" value="HERV-H LTR-ASSOCIATING PROTEIN 1"/>
    <property type="match status" value="1"/>
</dbReference>
<feature type="compositionally biased region" description="Polar residues" evidence="1">
    <location>
        <begin position="433"/>
        <end position="454"/>
    </location>
</feature>
<dbReference type="KEGG" id="bspl:114844771"/>
<feature type="compositionally biased region" description="Low complexity" evidence="1">
    <location>
        <begin position="351"/>
        <end position="363"/>
    </location>
</feature>
<accession>A0A9W2XCU9</accession>
<dbReference type="RefSeq" id="XP_055359736.1">
    <property type="nucleotide sequence ID" value="XM_055503761.1"/>
</dbReference>
<feature type="compositionally biased region" description="Low complexity" evidence="1">
    <location>
        <begin position="381"/>
        <end position="400"/>
    </location>
</feature>
<proteinExistence type="predicted"/>
<gene>
    <name evidence="4 5 6" type="primary">LOC114844771</name>
</gene>
<feature type="compositionally biased region" description="Pro residues" evidence="1">
    <location>
        <begin position="364"/>
        <end position="380"/>
    </location>
</feature>
<feature type="compositionally biased region" description="Pro residues" evidence="1">
    <location>
        <begin position="334"/>
        <end position="350"/>
    </location>
</feature>
<evidence type="ECO:0000313" key="3">
    <source>
        <dbReference type="Proteomes" id="UP000515150"/>
    </source>
</evidence>
<sequence length="556" mass="60744">MAGSHRAAQRFVPCAALILLLIFSQALKHKWQETRHKRRILDSTEMPVEHIDPSAIDLTPLVNALINSSQSGSRQLFSLLSVTSYSSLALHKLTLLVYNISSIKNVESNMFRRRFCYCVTNDTNDLTGGIIITFGLSCKVSSSFDVLLLRLHSHSAGCDGKLHQSPARALQVVLHRIREPEEQLRLHLHLCDGREDGEVLELWDFNAAPPLFNQTIIEGPHRAANISSFRLPVEWHQLPTNLSHISPSGTSSLLTSRVQSTADESLTVEHENAPTALVTPARALATPPRTTPPLATPQRATPPRTTPPLATPQRATPPQTTPPLATPQRATPPQTTPPLATPPRTTPPLATPQRATPSQTTPPLATPPRTTPPLATPPPAAETTPRWTSPRVTAALQPSPAAAPPPSTLPVSAVGPLPTAPPTPAALSPVVGPTQTATDSQPTTHAESGRTTIPSRPEETEKPGCPWRRPERVGGVSPVSTTVAAHKLQPCVLELCRFFSQCLCRPSAHKARMKRYCDDSHLWYERHTSELCRRVRRISFSRNLKQRCLTKMCSKL</sequence>
<evidence type="ECO:0000313" key="6">
    <source>
        <dbReference type="RefSeq" id="XP_055359738.1"/>
    </source>
</evidence>
<evidence type="ECO:0000256" key="2">
    <source>
        <dbReference type="SAM" id="SignalP"/>
    </source>
</evidence>
<reference evidence="4 5" key="1">
    <citation type="submission" date="2025-04" db="UniProtKB">
        <authorList>
            <consortium name="RefSeq"/>
        </authorList>
    </citation>
    <scope>IDENTIFICATION</scope>
</reference>
<evidence type="ECO:0000256" key="1">
    <source>
        <dbReference type="SAM" id="MobiDB-lite"/>
    </source>
</evidence>
<dbReference type="GeneID" id="114844771"/>
<dbReference type="RefSeq" id="XP_055359738.1">
    <property type="nucleotide sequence ID" value="XM_055503763.1"/>
</dbReference>
<name>A0A9W2XCU9_BETSP</name>
<feature type="region of interest" description="Disordered" evidence="1">
    <location>
        <begin position="245"/>
        <end position="473"/>
    </location>
</feature>
<dbReference type="InterPro" id="IPR037643">
    <property type="entry name" value="HHLA1"/>
</dbReference>
<keyword evidence="3" id="KW-1185">Reference proteome</keyword>
<feature type="compositionally biased region" description="Low complexity" evidence="1">
    <location>
        <begin position="273"/>
        <end position="288"/>
    </location>
</feature>
<feature type="chain" id="PRO_5044702202" evidence="2">
    <location>
        <begin position="27"/>
        <end position="556"/>
    </location>
</feature>
<dbReference type="OrthoDB" id="9902153at2759"/>
<feature type="compositionally biased region" description="Basic and acidic residues" evidence="1">
    <location>
        <begin position="456"/>
        <end position="472"/>
    </location>
</feature>
<keyword evidence="2" id="KW-0732">Signal</keyword>
<dbReference type="Proteomes" id="UP000515150">
    <property type="component" value="Chromosome 17"/>
</dbReference>
<dbReference type="RefSeq" id="XP_055359737.1">
    <property type="nucleotide sequence ID" value="XM_055503762.1"/>
</dbReference>
<dbReference type="AlphaFoldDB" id="A0A9W2XCU9"/>
<evidence type="ECO:0000313" key="5">
    <source>
        <dbReference type="RefSeq" id="XP_055359737.1"/>
    </source>
</evidence>
<feature type="compositionally biased region" description="Polar residues" evidence="1">
    <location>
        <begin position="245"/>
        <end position="264"/>
    </location>
</feature>
<evidence type="ECO:0000313" key="4">
    <source>
        <dbReference type="RefSeq" id="XP_055359736.1"/>
    </source>
</evidence>
<organism evidence="3 6">
    <name type="scientific">Betta splendens</name>
    <name type="common">Siamese fighting fish</name>
    <dbReference type="NCBI Taxonomy" id="158456"/>
    <lineage>
        <taxon>Eukaryota</taxon>
        <taxon>Metazoa</taxon>
        <taxon>Chordata</taxon>
        <taxon>Craniata</taxon>
        <taxon>Vertebrata</taxon>
        <taxon>Euteleostomi</taxon>
        <taxon>Actinopterygii</taxon>
        <taxon>Neopterygii</taxon>
        <taxon>Teleostei</taxon>
        <taxon>Neoteleostei</taxon>
        <taxon>Acanthomorphata</taxon>
        <taxon>Anabantaria</taxon>
        <taxon>Anabantiformes</taxon>
        <taxon>Anabantoidei</taxon>
        <taxon>Osphronemidae</taxon>
        <taxon>Betta</taxon>
    </lineage>
</organism>
<feature type="signal peptide" evidence="2">
    <location>
        <begin position="1"/>
        <end position="26"/>
    </location>
</feature>
<protein>
    <submittedName>
        <fullName evidence="4 5">HERV-H LTR-associating protein 1 isoform X1</fullName>
    </submittedName>
</protein>